<dbReference type="EMBL" id="JACHMP010000001">
    <property type="protein sequence ID" value="MBB5817332.1"/>
    <property type="molecule type" value="Genomic_DNA"/>
</dbReference>
<organism evidence="3 4">
    <name type="scientific">Streptosporangium becharense</name>
    <dbReference type="NCBI Taxonomy" id="1816182"/>
    <lineage>
        <taxon>Bacteria</taxon>
        <taxon>Bacillati</taxon>
        <taxon>Actinomycetota</taxon>
        <taxon>Actinomycetes</taxon>
        <taxon>Streptosporangiales</taxon>
        <taxon>Streptosporangiaceae</taxon>
        <taxon>Streptosporangium</taxon>
    </lineage>
</organism>
<accession>A0A7W9MDW8</accession>
<keyword evidence="2" id="KW-1133">Transmembrane helix</keyword>
<evidence type="ECO:0000313" key="3">
    <source>
        <dbReference type="EMBL" id="MBB5817332.1"/>
    </source>
</evidence>
<dbReference type="RefSeq" id="WP_184540484.1">
    <property type="nucleotide sequence ID" value="NZ_JACHMP010000001.1"/>
</dbReference>
<evidence type="ECO:0008006" key="5">
    <source>
        <dbReference type="Google" id="ProtNLM"/>
    </source>
</evidence>
<evidence type="ECO:0000313" key="4">
    <source>
        <dbReference type="Proteomes" id="UP000540685"/>
    </source>
</evidence>
<dbReference type="Proteomes" id="UP000540685">
    <property type="component" value="Unassembled WGS sequence"/>
</dbReference>
<feature type="transmembrane region" description="Helical" evidence="2">
    <location>
        <begin position="16"/>
        <end position="37"/>
    </location>
</feature>
<evidence type="ECO:0000256" key="1">
    <source>
        <dbReference type="SAM" id="MobiDB-lite"/>
    </source>
</evidence>
<comment type="caution">
    <text evidence="3">The sequence shown here is derived from an EMBL/GenBank/DDBJ whole genome shotgun (WGS) entry which is preliminary data.</text>
</comment>
<feature type="region of interest" description="Disordered" evidence="1">
    <location>
        <begin position="305"/>
        <end position="326"/>
    </location>
</feature>
<keyword evidence="2" id="KW-0812">Transmembrane</keyword>
<name>A0A7W9MDW8_9ACTN</name>
<gene>
    <name evidence="3" type="ORF">F4562_000394</name>
</gene>
<reference evidence="3 4" key="1">
    <citation type="submission" date="2020-08" db="EMBL/GenBank/DDBJ databases">
        <title>Sequencing the genomes of 1000 actinobacteria strains.</title>
        <authorList>
            <person name="Klenk H.-P."/>
        </authorList>
    </citation>
    <scope>NUCLEOTIDE SEQUENCE [LARGE SCALE GENOMIC DNA]</scope>
    <source>
        <strain evidence="3 4">DSM 46887</strain>
    </source>
</reference>
<proteinExistence type="predicted"/>
<protein>
    <recommendedName>
        <fullName evidence="5">Vegetative cell wall protein gp1</fullName>
    </recommendedName>
</protein>
<dbReference type="AlphaFoldDB" id="A0A7W9MDW8"/>
<feature type="transmembrane region" description="Helical" evidence="2">
    <location>
        <begin position="66"/>
        <end position="88"/>
    </location>
</feature>
<keyword evidence="4" id="KW-1185">Reference proteome</keyword>
<sequence length="326" mass="34786">MNVFLSELGKKLAERWLTLLVLPGLIYLTCAAIALTLGQRNALNPAALGDAVNRLAAQPSMATPGALVLLVAGVLAAAAAAGLAAAGLGRLTERVWNAEGRHRIIRPLTGIRRKRWDRADDRVREQIRSAAAAARDHARSGTPAPPAAQVAALIAARQEIGLTRPQRPTWIADRLRAADQRVHEAYDLDLTGAWPRLWLVIPDTARAELGTAHEAYASAARLTGWAVLYLPLTAWWWPALPITVTVAAVAWRRGRSSAGTLSDLIEATVDLYGRDLALQLGLSCEGPLSRRTGLAITATVRKDPETRHSAIGTDLPGPASEAGPLS</sequence>
<evidence type="ECO:0000256" key="2">
    <source>
        <dbReference type="SAM" id="Phobius"/>
    </source>
</evidence>
<keyword evidence="2" id="KW-0472">Membrane</keyword>